<sequence>MCDVLHVLIPLLKCSCCLHATYITVFYSYLAEELDGRRDIRGRGEGKNRFLQIHTLAADFHYNKGTHVCIWIYFSNKLFNSAISCKCSAYVTAHRSFCHPPHHAEEGRQRGPPGSALESEAQTTDGYGSVHNGSYIPPRCLSAAAADDDDDPFICTVIQKVTSRFHSWELLQRWQNQNW</sequence>
<evidence type="ECO:0000313" key="4">
    <source>
        <dbReference type="Proteomes" id="UP000518266"/>
    </source>
</evidence>
<feature type="chain" id="PRO_5029774505" evidence="2">
    <location>
        <begin position="21"/>
        <end position="179"/>
    </location>
</feature>
<accession>A0A7J5ZEQ1</accession>
<evidence type="ECO:0000256" key="1">
    <source>
        <dbReference type="SAM" id="MobiDB-lite"/>
    </source>
</evidence>
<reference evidence="3 4" key="1">
    <citation type="submission" date="2020-03" db="EMBL/GenBank/DDBJ databases">
        <title>Dissostichus mawsoni Genome sequencing and assembly.</title>
        <authorList>
            <person name="Park H."/>
        </authorList>
    </citation>
    <scope>NUCLEOTIDE SEQUENCE [LARGE SCALE GENOMIC DNA]</scope>
    <source>
        <strain evidence="3">DM0001</strain>
        <tissue evidence="3">Muscle</tissue>
    </source>
</reference>
<proteinExistence type="predicted"/>
<feature type="signal peptide" evidence="2">
    <location>
        <begin position="1"/>
        <end position="20"/>
    </location>
</feature>
<gene>
    <name evidence="3" type="ORF">F7725_000371</name>
</gene>
<dbReference type="EMBL" id="JAAKFY010000002">
    <property type="protein sequence ID" value="KAF3860116.1"/>
    <property type="molecule type" value="Genomic_DNA"/>
</dbReference>
<dbReference type="AlphaFoldDB" id="A0A7J5ZEQ1"/>
<name>A0A7J5ZEQ1_DISMA</name>
<comment type="caution">
    <text evidence="3">The sequence shown here is derived from an EMBL/GenBank/DDBJ whole genome shotgun (WGS) entry which is preliminary data.</text>
</comment>
<feature type="region of interest" description="Disordered" evidence="1">
    <location>
        <begin position="102"/>
        <end position="125"/>
    </location>
</feature>
<protein>
    <submittedName>
        <fullName evidence="3">Uncharacterized protein</fullName>
    </submittedName>
</protein>
<evidence type="ECO:0000313" key="3">
    <source>
        <dbReference type="EMBL" id="KAF3860116.1"/>
    </source>
</evidence>
<keyword evidence="2" id="KW-0732">Signal</keyword>
<organism evidence="3 4">
    <name type="scientific">Dissostichus mawsoni</name>
    <name type="common">Antarctic cod</name>
    <dbReference type="NCBI Taxonomy" id="36200"/>
    <lineage>
        <taxon>Eukaryota</taxon>
        <taxon>Metazoa</taxon>
        <taxon>Chordata</taxon>
        <taxon>Craniata</taxon>
        <taxon>Vertebrata</taxon>
        <taxon>Euteleostomi</taxon>
        <taxon>Actinopterygii</taxon>
        <taxon>Neopterygii</taxon>
        <taxon>Teleostei</taxon>
        <taxon>Neoteleostei</taxon>
        <taxon>Acanthomorphata</taxon>
        <taxon>Eupercaria</taxon>
        <taxon>Perciformes</taxon>
        <taxon>Notothenioidei</taxon>
        <taxon>Nototheniidae</taxon>
        <taxon>Dissostichus</taxon>
    </lineage>
</organism>
<dbReference type="Proteomes" id="UP000518266">
    <property type="component" value="Unassembled WGS sequence"/>
</dbReference>
<evidence type="ECO:0000256" key="2">
    <source>
        <dbReference type="SAM" id="SignalP"/>
    </source>
</evidence>
<keyword evidence="4" id="KW-1185">Reference proteome</keyword>